<reference evidence="1 2" key="1">
    <citation type="submission" date="2018-12" db="EMBL/GenBank/DDBJ databases">
        <title>YIM 101343 draft genome.</title>
        <authorList>
            <person name="Chen X."/>
        </authorList>
    </citation>
    <scope>NUCLEOTIDE SEQUENCE [LARGE SCALE GENOMIC DNA]</scope>
    <source>
        <strain evidence="1 2">YIM 101343</strain>
    </source>
</reference>
<accession>A0A3R9ZZH6</accession>
<evidence type="ECO:0008006" key="3">
    <source>
        <dbReference type="Google" id="ProtNLM"/>
    </source>
</evidence>
<dbReference type="RefSeq" id="WP_126120879.1">
    <property type="nucleotide sequence ID" value="NZ_RXHJ01000008.1"/>
</dbReference>
<comment type="caution">
    <text evidence="1">The sequence shown here is derived from an EMBL/GenBank/DDBJ whole genome shotgun (WGS) entry which is preliminary data.</text>
</comment>
<keyword evidence="2" id="KW-1185">Reference proteome</keyword>
<sequence>MAINSSLREAMNRLVGTWRTEGRMLDGDGDTWSGHDIYEWFPGGQHMVHRVDVEIFGARKESMEFLTPREGSVDTIDQVSFDAAGTVETSVGHFDMEGRYLIDAGGARAVLSFDGPDAMGAHWQYRAADGTWIDWMRVSFTRIAAPHIEVRSKPGHAD</sequence>
<protein>
    <recommendedName>
        <fullName evidence="3">DUF1579 domain-containing protein</fullName>
    </recommendedName>
</protein>
<evidence type="ECO:0000313" key="2">
    <source>
        <dbReference type="Proteomes" id="UP000274907"/>
    </source>
</evidence>
<dbReference type="AlphaFoldDB" id="A0A3R9ZZH6"/>
<gene>
    <name evidence="1" type="ORF">EAH68_08400</name>
</gene>
<dbReference type="EMBL" id="RXHJ01000008">
    <property type="protein sequence ID" value="RSZ63190.1"/>
    <property type="molecule type" value="Genomic_DNA"/>
</dbReference>
<dbReference type="Proteomes" id="UP000274907">
    <property type="component" value="Unassembled WGS sequence"/>
</dbReference>
<organism evidence="1 2">
    <name type="scientific">Corynebacterium hylobatis</name>
    <dbReference type="NCBI Taxonomy" id="1859290"/>
    <lineage>
        <taxon>Bacteria</taxon>
        <taxon>Bacillati</taxon>
        <taxon>Actinomycetota</taxon>
        <taxon>Actinomycetes</taxon>
        <taxon>Mycobacteriales</taxon>
        <taxon>Corynebacteriaceae</taxon>
        <taxon>Corynebacterium</taxon>
    </lineage>
</organism>
<proteinExistence type="predicted"/>
<dbReference type="OrthoDB" id="8481162at2"/>
<name>A0A3R9ZZH6_9CORY</name>
<evidence type="ECO:0000313" key="1">
    <source>
        <dbReference type="EMBL" id="RSZ63190.1"/>
    </source>
</evidence>